<dbReference type="PROSITE" id="PS50893">
    <property type="entry name" value="ABC_TRANSPORTER_2"/>
    <property type="match status" value="1"/>
</dbReference>
<reference evidence="5 6" key="1">
    <citation type="submission" date="2016-10" db="EMBL/GenBank/DDBJ databases">
        <authorList>
            <person name="de Groot N.N."/>
        </authorList>
    </citation>
    <scope>NUCLEOTIDE SEQUENCE [LARGE SCALE GENOMIC DNA]</scope>
    <source>
        <strain evidence="5 6">DSM 16619</strain>
    </source>
</reference>
<proteinExistence type="predicted"/>
<dbReference type="PANTHER" id="PTHR24220">
    <property type="entry name" value="IMPORT ATP-BINDING PROTEIN"/>
    <property type="match status" value="1"/>
</dbReference>
<evidence type="ECO:0000256" key="3">
    <source>
        <dbReference type="ARBA" id="ARBA00022840"/>
    </source>
</evidence>
<dbReference type="GO" id="GO:0005886">
    <property type="term" value="C:plasma membrane"/>
    <property type="evidence" value="ECO:0007669"/>
    <property type="project" value="TreeGrafter"/>
</dbReference>
<dbReference type="PANTHER" id="PTHR24220:SF659">
    <property type="entry name" value="TRANSPORTER, PUTATIVE-RELATED"/>
    <property type="match status" value="1"/>
</dbReference>
<dbReference type="InterPro" id="IPR027417">
    <property type="entry name" value="P-loop_NTPase"/>
</dbReference>
<keyword evidence="1" id="KW-1003">Cell membrane</keyword>
<evidence type="ECO:0000256" key="2">
    <source>
        <dbReference type="ARBA" id="ARBA00022741"/>
    </source>
</evidence>
<keyword evidence="3 5" id="KW-0067">ATP-binding</keyword>
<dbReference type="GO" id="GO:0005524">
    <property type="term" value="F:ATP binding"/>
    <property type="evidence" value="ECO:0007669"/>
    <property type="project" value="UniProtKB-KW"/>
</dbReference>
<evidence type="ECO:0000313" key="6">
    <source>
        <dbReference type="Proteomes" id="UP000198781"/>
    </source>
</evidence>
<dbReference type="PROSITE" id="PS00211">
    <property type="entry name" value="ABC_TRANSPORTER_1"/>
    <property type="match status" value="1"/>
</dbReference>
<keyword evidence="6" id="KW-1185">Reference proteome</keyword>
<dbReference type="InterPro" id="IPR003439">
    <property type="entry name" value="ABC_transporter-like_ATP-bd"/>
</dbReference>
<evidence type="ECO:0000259" key="4">
    <source>
        <dbReference type="PROSITE" id="PS50893"/>
    </source>
</evidence>
<keyword evidence="2" id="KW-0547">Nucleotide-binding</keyword>
<sequence>MIRTQALAFAHAGFAALQFPDVDLPQGGRLLLQGRSGTGKSTWLALVAGLRSATSGTAQVAGQPLGELTGAARDAWRARHVGFVPQTLHLSAALTVAENLALPYFAAGLPRDAGAIHTALDRLGVAGLGARRPHQLSGGQAQRVALARAVLLSPTVLLADEPTASLDDEAAADALALLMACAADCGASLVVATHDRRAAQALAAQPGTQRLDLNEIGLQRNQDAGSAL</sequence>
<feature type="domain" description="ABC transporter" evidence="4">
    <location>
        <begin position="2"/>
        <end position="228"/>
    </location>
</feature>
<dbReference type="RefSeq" id="WP_092739124.1">
    <property type="nucleotide sequence ID" value="NZ_FMZC01000001.1"/>
</dbReference>
<dbReference type="InterPro" id="IPR015854">
    <property type="entry name" value="ABC_transpr_LolD-like"/>
</dbReference>
<dbReference type="Pfam" id="PF00005">
    <property type="entry name" value="ABC_tran"/>
    <property type="match status" value="1"/>
</dbReference>
<gene>
    <name evidence="5" type="ORF">SAMN05192589_10126</name>
</gene>
<protein>
    <submittedName>
        <fullName evidence="5">Putative ABC transport system ATP-binding protein</fullName>
    </submittedName>
</protein>
<keyword evidence="1" id="KW-0472">Membrane</keyword>
<organism evidence="5 6">
    <name type="scientific">Paracidovorax valerianellae</name>
    <dbReference type="NCBI Taxonomy" id="187868"/>
    <lineage>
        <taxon>Bacteria</taxon>
        <taxon>Pseudomonadati</taxon>
        <taxon>Pseudomonadota</taxon>
        <taxon>Betaproteobacteria</taxon>
        <taxon>Burkholderiales</taxon>
        <taxon>Comamonadaceae</taxon>
        <taxon>Paracidovorax</taxon>
    </lineage>
</organism>
<name>A0A1G6HYZ3_9BURK</name>
<dbReference type="GO" id="GO:0016887">
    <property type="term" value="F:ATP hydrolysis activity"/>
    <property type="evidence" value="ECO:0007669"/>
    <property type="project" value="InterPro"/>
</dbReference>
<dbReference type="Gene3D" id="3.40.50.300">
    <property type="entry name" value="P-loop containing nucleotide triphosphate hydrolases"/>
    <property type="match status" value="1"/>
</dbReference>
<dbReference type="SMART" id="SM00382">
    <property type="entry name" value="AAA"/>
    <property type="match status" value="1"/>
</dbReference>
<evidence type="ECO:0000313" key="5">
    <source>
        <dbReference type="EMBL" id="SDB99519.1"/>
    </source>
</evidence>
<dbReference type="OrthoDB" id="8905165at2"/>
<dbReference type="InterPro" id="IPR003593">
    <property type="entry name" value="AAA+_ATPase"/>
</dbReference>
<dbReference type="InterPro" id="IPR017871">
    <property type="entry name" value="ABC_transporter-like_CS"/>
</dbReference>
<dbReference type="EMBL" id="FMZC01000001">
    <property type="protein sequence ID" value="SDB99519.1"/>
    <property type="molecule type" value="Genomic_DNA"/>
</dbReference>
<dbReference type="GO" id="GO:0022857">
    <property type="term" value="F:transmembrane transporter activity"/>
    <property type="evidence" value="ECO:0007669"/>
    <property type="project" value="TreeGrafter"/>
</dbReference>
<evidence type="ECO:0000256" key="1">
    <source>
        <dbReference type="ARBA" id="ARBA00022475"/>
    </source>
</evidence>
<dbReference type="AlphaFoldDB" id="A0A1G6HYZ3"/>
<dbReference type="SUPFAM" id="SSF52540">
    <property type="entry name" value="P-loop containing nucleoside triphosphate hydrolases"/>
    <property type="match status" value="1"/>
</dbReference>
<accession>A0A1G6HYZ3</accession>
<dbReference type="STRING" id="187868.SAMN05192589_10126"/>
<dbReference type="Proteomes" id="UP000198781">
    <property type="component" value="Unassembled WGS sequence"/>
</dbReference>